<organism evidence="4 5">
    <name type="scientific">Effrenium voratum</name>
    <dbReference type="NCBI Taxonomy" id="2562239"/>
    <lineage>
        <taxon>Eukaryota</taxon>
        <taxon>Sar</taxon>
        <taxon>Alveolata</taxon>
        <taxon>Dinophyceae</taxon>
        <taxon>Suessiales</taxon>
        <taxon>Symbiodiniaceae</taxon>
        <taxon>Effrenium</taxon>
    </lineage>
</organism>
<dbReference type="PROSITE" id="PS00606">
    <property type="entry name" value="KS3_1"/>
    <property type="match status" value="1"/>
</dbReference>
<comment type="caution">
    <text evidence="4">The sequence shown here is derived from an EMBL/GenBank/DDBJ whole genome shotgun (WGS) entry which is preliminary data.</text>
</comment>
<evidence type="ECO:0000313" key="5">
    <source>
        <dbReference type="Proteomes" id="UP001178507"/>
    </source>
</evidence>
<sequence>MGSTDTLAGSLVWLDVLADWQVCLTKAVGSRLAHVLGLRGPTLTVDTACSSSLVALGVAHTALRRAMPEQVDPGILPHIRMALVQGCNLLLSPRMYIQYSGPHMLSPRGRCFTFDSSGDGYARGEGCGSLVLKLGPDAAEAQECFASLIGSAVNQDGRSASMTAPNGPSQQQCIRNSMLESKLNASEINVAECHGTGTALGDPIEVSALRMVMQERPAPILNTSAKTNLGHLEASAGMAGVLKCVNILNGSSCPPNNHLNFLNPHMDTNGYPVYFASELVDYGVKSGISGVSSFGFGGTNARGDLWGRCLRGARRTEHLDTGTWVLQRQLFYDRVFHYGNPGPHASDQIYIAGSWDAFSSMLEMEKQVLGEYTALVQLGETGREHFRLLVNQDPNQIIHPGKAMAGPREPAIGPDRRGKAASWLIDGMLEGTGAASTYVVKLEWGFTWERGEFRIVTWRPGSMDVPRFRRPATFNHSYAIVGTWTAWKCQDMVRSQEEDGLWITSVRLGLAGQEEFQFLRDRDWNQVIHPAASRVTSPDVAVRGPDNQSHNRNWLLQGRSNDVVTIQLRVMDGEITVTIRSDDHGTKTWQSAPASLTAEEPIFLISGSWNSWRLEMMKKAHCLAASEALEDTQEAADQVIFQFDLILGTDGVAEFQIAVDDWGGEHQSLGPAQWRLPILDPSLKEAQRRLYPNRPKAGLGEAHVCGPDNRGHGLNWAILGDPGQHFRVTLDPSEEGQKVVWWTEIHPSIADA</sequence>
<evidence type="ECO:0000313" key="4">
    <source>
        <dbReference type="EMBL" id="CAJ1396229.1"/>
    </source>
</evidence>
<proteinExistence type="inferred from homology"/>
<dbReference type="InterPro" id="IPR050091">
    <property type="entry name" value="PKS_NRPS_Biosynth_Enz"/>
</dbReference>
<evidence type="ECO:0000256" key="1">
    <source>
        <dbReference type="ARBA" id="ARBA00022679"/>
    </source>
</evidence>
<dbReference type="InterPro" id="IPR020841">
    <property type="entry name" value="PKS_Beta-ketoAc_synthase_dom"/>
</dbReference>
<keyword evidence="5" id="KW-1185">Reference proteome</keyword>
<dbReference type="InterPro" id="IPR016039">
    <property type="entry name" value="Thiolase-like"/>
</dbReference>
<keyword evidence="1 2" id="KW-0808">Transferase</keyword>
<dbReference type="SMART" id="SM00825">
    <property type="entry name" value="PKS_KS"/>
    <property type="match status" value="1"/>
</dbReference>
<dbReference type="PANTHER" id="PTHR43775:SF51">
    <property type="entry name" value="INACTIVE PHENOLPHTHIOCEROL SYNTHESIS POLYKETIDE SYNTHASE TYPE I PKS1-RELATED"/>
    <property type="match status" value="1"/>
</dbReference>
<evidence type="ECO:0000259" key="3">
    <source>
        <dbReference type="PROSITE" id="PS52004"/>
    </source>
</evidence>
<evidence type="ECO:0000256" key="2">
    <source>
        <dbReference type="RuleBase" id="RU003694"/>
    </source>
</evidence>
<reference evidence="4" key="1">
    <citation type="submission" date="2023-08" db="EMBL/GenBank/DDBJ databases">
        <authorList>
            <person name="Chen Y."/>
            <person name="Shah S."/>
            <person name="Dougan E. K."/>
            <person name="Thang M."/>
            <person name="Chan C."/>
        </authorList>
    </citation>
    <scope>NUCLEOTIDE SEQUENCE</scope>
</reference>
<dbReference type="Pfam" id="PF00109">
    <property type="entry name" value="ketoacyl-synt"/>
    <property type="match status" value="1"/>
</dbReference>
<dbReference type="PANTHER" id="PTHR43775">
    <property type="entry name" value="FATTY ACID SYNTHASE"/>
    <property type="match status" value="1"/>
</dbReference>
<comment type="similarity">
    <text evidence="2">Belongs to the thiolase-like superfamily. Beta-ketoacyl-ACP synthases family.</text>
</comment>
<accession>A0AA36N884</accession>
<dbReference type="GO" id="GO:0004315">
    <property type="term" value="F:3-oxoacyl-[acyl-carrier-protein] synthase activity"/>
    <property type="evidence" value="ECO:0007669"/>
    <property type="project" value="InterPro"/>
</dbReference>
<dbReference type="Gene3D" id="3.40.47.10">
    <property type="match status" value="1"/>
</dbReference>
<feature type="domain" description="Ketosynthase family 3 (KS3)" evidence="3">
    <location>
        <begin position="1"/>
        <end position="307"/>
    </location>
</feature>
<dbReference type="InterPro" id="IPR014030">
    <property type="entry name" value="Ketoacyl_synth_N"/>
</dbReference>
<dbReference type="Proteomes" id="UP001178507">
    <property type="component" value="Unassembled WGS sequence"/>
</dbReference>
<dbReference type="AlphaFoldDB" id="A0AA36N884"/>
<dbReference type="Pfam" id="PF02801">
    <property type="entry name" value="Ketoacyl-synt_C"/>
    <property type="match status" value="1"/>
</dbReference>
<dbReference type="GO" id="GO:0004312">
    <property type="term" value="F:fatty acid synthase activity"/>
    <property type="evidence" value="ECO:0007669"/>
    <property type="project" value="TreeGrafter"/>
</dbReference>
<dbReference type="CDD" id="cd00833">
    <property type="entry name" value="PKS"/>
    <property type="match status" value="1"/>
</dbReference>
<dbReference type="GO" id="GO:0006633">
    <property type="term" value="P:fatty acid biosynthetic process"/>
    <property type="evidence" value="ECO:0007669"/>
    <property type="project" value="InterPro"/>
</dbReference>
<dbReference type="PROSITE" id="PS52004">
    <property type="entry name" value="KS3_2"/>
    <property type="match status" value="1"/>
</dbReference>
<gene>
    <name evidence="4" type="ORF">EVOR1521_LOCUS20497</name>
</gene>
<protein>
    <recommendedName>
        <fullName evidence="3">Ketosynthase family 3 (KS3) domain-containing protein</fullName>
    </recommendedName>
</protein>
<dbReference type="InterPro" id="IPR018201">
    <property type="entry name" value="Ketoacyl_synth_AS"/>
</dbReference>
<name>A0AA36N884_9DINO</name>
<dbReference type="EMBL" id="CAUJNA010003222">
    <property type="protein sequence ID" value="CAJ1396229.1"/>
    <property type="molecule type" value="Genomic_DNA"/>
</dbReference>
<dbReference type="SUPFAM" id="SSF53901">
    <property type="entry name" value="Thiolase-like"/>
    <property type="match status" value="2"/>
</dbReference>
<dbReference type="InterPro" id="IPR014031">
    <property type="entry name" value="Ketoacyl_synth_C"/>
</dbReference>